<evidence type="ECO:0000313" key="1">
    <source>
        <dbReference type="EMBL" id="JAD23498.1"/>
    </source>
</evidence>
<reference evidence="1" key="2">
    <citation type="journal article" date="2015" name="Data Brief">
        <title>Shoot transcriptome of the giant reed, Arundo donax.</title>
        <authorList>
            <person name="Barrero R.A."/>
            <person name="Guerrero F.D."/>
            <person name="Moolhuijzen P."/>
            <person name="Goolsby J.A."/>
            <person name="Tidwell J."/>
            <person name="Bellgard S.E."/>
            <person name="Bellgard M.I."/>
        </authorList>
    </citation>
    <scope>NUCLEOTIDE SEQUENCE</scope>
    <source>
        <tissue evidence="1">Shoot tissue taken approximately 20 cm above the soil surface</tissue>
    </source>
</reference>
<sequence length="23" mass="2700">MEGVQAWFLSKQCFKVLLIMLQS</sequence>
<protein>
    <submittedName>
        <fullName evidence="1">Uncharacterized protein</fullName>
    </submittedName>
</protein>
<dbReference type="EMBL" id="GBRH01274397">
    <property type="protein sequence ID" value="JAD23498.1"/>
    <property type="molecule type" value="Transcribed_RNA"/>
</dbReference>
<name>A0A0A8YD65_ARUDO</name>
<organism evidence="1">
    <name type="scientific">Arundo donax</name>
    <name type="common">Giant reed</name>
    <name type="synonym">Donax arundinaceus</name>
    <dbReference type="NCBI Taxonomy" id="35708"/>
    <lineage>
        <taxon>Eukaryota</taxon>
        <taxon>Viridiplantae</taxon>
        <taxon>Streptophyta</taxon>
        <taxon>Embryophyta</taxon>
        <taxon>Tracheophyta</taxon>
        <taxon>Spermatophyta</taxon>
        <taxon>Magnoliopsida</taxon>
        <taxon>Liliopsida</taxon>
        <taxon>Poales</taxon>
        <taxon>Poaceae</taxon>
        <taxon>PACMAD clade</taxon>
        <taxon>Arundinoideae</taxon>
        <taxon>Arundineae</taxon>
        <taxon>Arundo</taxon>
    </lineage>
</organism>
<accession>A0A0A8YD65</accession>
<dbReference type="AlphaFoldDB" id="A0A0A8YD65"/>
<reference evidence="1" key="1">
    <citation type="submission" date="2014-09" db="EMBL/GenBank/DDBJ databases">
        <authorList>
            <person name="Magalhaes I.L.F."/>
            <person name="Oliveira U."/>
            <person name="Santos F.R."/>
            <person name="Vidigal T.H.D.A."/>
            <person name="Brescovit A.D."/>
            <person name="Santos A.J."/>
        </authorList>
    </citation>
    <scope>NUCLEOTIDE SEQUENCE</scope>
    <source>
        <tissue evidence="1">Shoot tissue taken approximately 20 cm above the soil surface</tissue>
    </source>
</reference>
<proteinExistence type="predicted"/>